<feature type="region of interest" description="Disordered" evidence="6">
    <location>
        <begin position="158"/>
        <end position="180"/>
    </location>
</feature>
<feature type="domain" description="AAA+ ATPase" evidence="7">
    <location>
        <begin position="271"/>
        <end position="437"/>
    </location>
</feature>
<evidence type="ECO:0000259" key="7">
    <source>
        <dbReference type="SMART" id="SM00382"/>
    </source>
</evidence>
<dbReference type="eggNOG" id="KOG0743">
    <property type="taxonomic scope" value="Eukaryota"/>
</dbReference>
<keyword evidence="3" id="KW-0460">Magnesium</keyword>
<dbReference type="Pfam" id="PF14363">
    <property type="entry name" value="AAA_assoc"/>
    <property type="match status" value="1"/>
</dbReference>
<dbReference type="Gene3D" id="6.10.280.40">
    <property type="match status" value="1"/>
</dbReference>
<evidence type="ECO:0000256" key="5">
    <source>
        <dbReference type="RuleBase" id="RU003651"/>
    </source>
</evidence>
<comment type="catalytic activity">
    <reaction evidence="4">
        <text>ATP + H2O = ADP + phosphate + H(+)</text>
        <dbReference type="Rhea" id="RHEA:13065"/>
        <dbReference type="ChEBI" id="CHEBI:15377"/>
        <dbReference type="ChEBI" id="CHEBI:15378"/>
        <dbReference type="ChEBI" id="CHEBI:30616"/>
        <dbReference type="ChEBI" id="CHEBI:43474"/>
        <dbReference type="ChEBI" id="CHEBI:456216"/>
    </reaction>
</comment>
<organism evidence="8 9">
    <name type="scientific">Leersia perrieri</name>
    <dbReference type="NCBI Taxonomy" id="77586"/>
    <lineage>
        <taxon>Eukaryota</taxon>
        <taxon>Viridiplantae</taxon>
        <taxon>Streptophyta</taxon>
        <taxon>Embryophyta</taxon>
        <taxon>Tracheophyta</taxon>
        <taxon>Spermatophyta</taxon>
        <taxon>Magnoliopsida</taxon>
        <taxon>Liliopsida</taxon>
        <taxon>Poales</taxon>
        <taxon>Poaceae</taxon>
        <taxon>BOP clade</taxon>
        <taxon>Oryzoideae</taxon>
        <taxon>Oryzeae</taxon>
        <taxon>Oryzinae</taxon>
        <taxon>Leersia</taxon>
    </lineage>
</organism>
<dbReference type="Pfam" id="PF25568">
    <property type="entry name" value="AAA_lid_At3g28540"/>
    <property type="match status" value="1"/>
</dbReference>
<keyword evidence="9" id="KW-1185">Reference proteome</keyword>
<proteinExistence type="inferred from homology"/>
<dbReference type="InterPro" id="IPR027417">
    <property type="entry name" value="P-loop_NTPase"/>
</dbReference>
<dbReference type="Gramene" id="LPERR07G13820.1">
    <property type="protein sequence ID" value="LPERR07G13820.1"/>
    <property type="gene ID" value="LPERR07G13820"/>
</dbReference>
<dbReference type="STRING" id="77586.A0A0D9WZI3"/>
<evidence type="ECO:0000256" key="6">
    <source>
        <dbReference type="SAM" id="MobiDB-lite"/>
    </source>
</evidence>
<evidence type="ECO:0000256" key="4">
    <source>
        <dbReference type="ARBA" id="ARBA00049360"/>
    </source>
</evidence>
<dbReference type="SMART" id="SM00382">
    <property type="entry name" value="AAA"/>
    <property type="match status" value="1"/>
</dbReference>
<sequence length="525" mass="59522">MDHLPLVAASSVPAPASQHGRVLDAYKKALTTAASVAAYTVLVRTMARELLPDELRAAARWGAAFVRARFFGAAEKQRHTVVIRRQIDGGYNDNQLFEAARAYLATKIDPRALRRLSLARSRCKEPDGSSSWSTLLCMEPGDSTTDVYDGVEFKWTSMETGGDDGKKGRGGDRGQRPPRESLELSFDAEHADTALERYIPFVMATAEQLQRRERVLRIFMNEVRAWHGFNHHHPATFDTIAMDLELKKNIIDDLDRFQKRKEYYRRIGKAWKRGYLLYGPPGTGKSSLVAAMANYLRFNLYDLDLSEVRVNAALQRLLISMPNKSILVIEDIDCCFDAKPREDRKSTAAAMESSAVDFDDYPSDFDDDTPHKSSYRTGEMQQQKLTLSGLLNFIDGLWSTSGEERVIVFTTNYKERLDAALLRPGRMDMHIYMGYCGWDAFKTLAHNYFLVDDHPLFPEVQKLLAEVEATPAEVSEMLLRSEDADVALRLLTEFLRDRRRRAVRKDAQIKNDGVVETKDSVVALE</sequence>
<dbReference type="PROSITE" id="PS00674">
    <property type="entry name" value="AAA"/>
    <property type="match status" value="1"/>
</dbReference>
<dbReference type="GO" id="GO:0005524">
    <property type="term" value="F:ATP binding"/>
    <property type="evidence" value="ECO:0007669"/>
    <property type="project" value="UniProtKB-KW"/>
</dbReference>
<dbReference type="PANTHER" id="PTHR23070">
    <property type="entry name" value="BCS1 AAA-TYPE ATPASE"/>
    <property type="match status" value="1"/>
</dbReference>
<dbReference type="InterPro" id="IPR003959">
    <property type="entry name" value="ATPase_AAA_core"/>
</dbReference>
<dbReference type="InterPro" id="IPR050747">
    <property type="entry name" value="Mitochondrial_chaperone_BCS1"/>
</dbReference>
<evidence type="ECO:0000313" key="8">
    <source>
        <dbReference type="EnsemblPlants" id="LPERR07G13820.1"/>
    </source>
</evidence>
<comment type="similarity">
    <text evidence="2">Belongs to the AAA ATPase family. BCS1 subfamily.</text>
</comment>
<dbReference type="Pfam" id="PF00004">
    <property type="entry name" value="AAA"/>
    <property type="match status" value="2"/>
</dbReference>
<reference evidence="8" key="3">
    <citation type="submission" date="2015-04" db="UniProtKB">
        <authorList>
            <consortium name="EnsemblPlants"/>
        </authorList>
    </citation>
    <scope>IDENTIFICATION</scope>
</reference>
<dbReference type="Gene3D" id="3.40.50.300">
    <property type="entry name" value="P-loop containing nucleotide triphosphate hydrolases"/>
    <property type="match status" value="1"/>
</dbReference>
<accession>A0A0D9WZI3</accession>
<evidence type="ECO:0000313" key="9">
    <source>
        <dbReference type="Proteomes" id="UP000032180"/>
    </source>
</evidence>
<name>A0A0D9WZI3_9ORYZ</name>
<evidence type="ECO:0000256" key="3">
    <source>
        <dbReference type="ARBA" id="ARBA00022842"/>
    </source>
</evidence>
<keyword evidence="5" id="KW-0547">Nucleotide-binding</keyword>
<dbReference type="InterPro" id="IPR025753">
    <property type="entry name" value="AAA_N_dom"/>
</dbReference>
<dbReference type="InterPro" id="IPR058017">
    <property type="entry name" value="At3g28540-like_C"/>
</dbReference>
<dbReference type="InterPro" id="IPR003960">
    <property type="entry name" value="ATPase_AAA_CS"/>
</dbReference>
<feature type="compositionally biased region" description="Basic and acidic residues" evidence="6">
    <location>
        <begin position="163"/>
        <end position="180"/>
    </location>
</feature>
<dbReference type="GO" id="GO:0016887">
    <property type="term" value="F:ATP hydrolysis activity"/>
    <property type="evidence" value="ECO:0007669"/>
    <property type="project" value="InterPro"/>
</dbReference>
<comment type="cofactor">
    <cofactor evidence="1">
        <name>Mg(2+)</name>
        <dbReference type="ChEBI" id="CHEBI:18420"/>
    </cofactor>
</comment>
<dbReference type="EnsemblPlants" id="LPERR07G13820.1">
    <property type="protein sequence ID" value="LPERR07G13820.1"/>
    <property type="gene ID" value="LPERR07G13820"/>
</dbReference>
<reference evidence="9" key="2">
    <citation type="submission" date="2013-12" db="EMBL/GenBank/DDBJ databases">
        <authorList>
            <person name="Yu Y."/>
            <person name="Lee S."/>
            <person name="de Baynast K."/>
            <person name="Wissotski M."/>
            <person name="Liu L."/>
            <person name="Talag J."/>
            <person name="Goicoechea J."/>
            <person name="Angelova A."/>
            <person name="Jetty R."/>
            <person name="Kudrna D."/>
            <person name="Golser W."/>
            <person name="Rivera L."/>
            <person name="Zhang J."/>
            <person name="Wing R."/>
        </authorList>
    </citation>
    <scope>NUCLEOTIDE SEQUENCE</scope>
</reference>
<dbReference type="CDD" id="cd19510">
    <property type="entry name" value="RecA-like_BCS1"/>
    <property type="match status" value="1"/>
</dbReference>
<evidence type="ECO:0000256" key="2">
    <source>
        <dbReference type="ARBA" id="ARBA00007448"/>
    </source>
</evidence>
<reference evidence="8 9" key="1">
    <citation type="submission" date="2012-08" db="EMBL/GenBank/DDBJ databases">
        <title>Oryza genome evolution.</title>
        <authorList>
            <person name="Wing R.A."/>
        </authorList>
    </citation>
    <scope>NUCLEOTIDE SEQUENCE</scope>
</reference>
<dbReference type="AlphaFoldDB" id="A0A0D9WZI3"/>
<dbReference type="SUPFAM" id="SSF52540">
    <property type="entry name" value="P-loop containing nucleoside triphosphate hydrolases"/>
    <property type="match status" value="1"/>
</dbReference>
<dbReference type="InterPro" id="IPR003593">
    <property type="entry name" value="AAA+_ATPase"/>
</dbReference>
<dbReference type="GO" id="GO:0006950">
    <property type="term" value="P:response to stress"/>
    <property type="evidence" value="ECO:0007669"/>
    <property type="project" value="UniProtKB-ARBA"/>
</dbReference>
<protein>
    <recommendedName>
        <fullName evidence="7">AAA+ ATPase domain-containing protein</fullName>
    </recommendedName>
</protein>
<dbReference type="HOGENOM" id="CLU_010189_0_2_1"/>
<evidence type="ECO:0000256" key="1">
    <source>
        <dbReference type="ARBA" id="ARBA00001946"/>
    </source>
</evidence>
<keyword evidence="5" id="KW-0067">ATP-binding</keyword>
<dbReference type="Proteomes" id="UP000032180">
    <property type="component" value="Chromosome 7"/>
</dbReference>